<evidence type="ECO:0000313" key="2">
    <source>
        <dbReference type="EMBL" id="GES04714.1"/>
    </source>
</evidence>
<organism evidence="2 3">
    <name type="scientific">Acrocarpospora corrugata</name>
    <dbReference type="NCBI Taxonomy" id="35763"/>
    <lineage>
        <taxon>Bacteria</taxon>
        <taxon>Bacillati</taxon>
        <taxon>Actinomycetota</taxon>
        <taxon>Actinomycetes</taxon>
        <taxon>Streptosporangiales</taxon>
        <taxon>Streptosporangiaceae</taxon>
        <taxon>Acrocarpospora</taxon>
    </lineage>
</organism>
<name>A0A5M3W7B1_9ACTN</name>
<comment type="caution">
    <text evidence="2">The sequence shown here is derived from an EMBL/GenBank/DDBJ whole genome shotgun (WGS) entry which is preliminary data.</text>
</comment>
<evidence type="ECO:0000256" key="1">
    <source>
        <dbReference type="SAM" id="SignalP"/>
    </source>
</evidence>
<keyword evidence="3" id="KW-1185">Reference proteome</keyword>
<proteinExistence type="predicted"/>
<keyword evidence="1" id="KW-0732">Signal</keyword>
<dbReference type="RefSeq" id="WP_155340784.1">
    <property type="nucleotide sequence ID" value="NZ_BAAABN010000031.1"/>
</dbReference>
<sequence length="123" mass="12675">MRKQTKALLIGATTCAVLFAAAPAEAASSTCHLGTFNTSCTSGIINAYPGGNWVDIHITSYTANTVKYQVVDVDTGVTVASGQTSGGNGVNRTIGGLVGRYRLKMQKQILGAGADGVIENELP</sequence>
<evidence type="ECO:0000313" key="3">
    <source>
        <dbReference type="Proteomes" id="UP000334990"/>
    </source>
</evidence>
<feature type="chain" id="PRO_5024389708" evidence="1">
    <location>
        <begin position="27"/>
        <end position="123"/>
    </location>
</feature>
<accession>A0A5M3W7B1</accession>
<dbReference type="AlphaFoldDB" id="A0A5M3W7B1"/>
<reference evidence="2 3" key="1">
    <citation type="submission" date="2019-10" db="EMBL/GenBank/DDBJ databases">
        <title>Whole genome shotgun sequence of Acrocarpospora corrugata NBRC 13972.</title>
        <authorList>
            <person name="Ichikawa N."/>
            <person name="Kimura A."/>
            <person name="Kitahashi Y."/>
            <person name="Komaki H."/>
            <person name="Oguchi A."/>
        </authorList>
    </citation>
    <scope>NUCLEOTIDE SEQUENCE [LARGE SCALE GENOMIC DNA]</scope>
    <source>
        <strain evidence="2 3">NBRC 13972</strain>
    </source>
</reference>
<dbReference type="Proteomes" id="UP000334990">
    <property type="component" value="Unassembled WGS sequence"/>
</dbReference>
<feature type="signal peptide" evidence="1">
    <location>
        <begin position="1"/>
        <end position="26"/>
    </location>
</feature>
<protein>
    <submittedName>
        <fullName evidence="2">Uncharacterized protein</fullName>
    </submittedName>
</protein>
<gene>
    <name evidence="2" type="ORF">Acor_67820</name>
</gene>
<dbReference type="EMBL" id="BLAD01000086">
    <property type="protein sequence ID" value="GES04714.1"/>
    <property type="molecule type" value="Genomic_DNA"/>
</dbReference>